<reference evidence="1" key="1">
    <citation type="journal article" date="2014" name="Int. J. Syst. Evol. Microbiol.">
        <title>Complete genome sequence of Corynebacterium casei LMG S-19264T (=DSM 44701T), isolated from a smear-ripened cheese.</title>
        <authorList>
            <consortium name="US DOE Joint Genome Institute (JGI-PGF)"/>
            <person name="Walter F."/>
            <person name="Albersmeier A."/>
            <person name="Kalinowski J."/>
            <person name="Ruckert C."/>
        </authorList>
    </citation>
    <scope>NUCLEOTIDE SEQUENCE</scope>
    <source>
        <strain evidence="1">CGMCC 1.15966</strain>
    </source>
</reference>
<evidence type="ECO:0000313" key="1">
    <source>
        <dbReference type="EMBL" id="GGE24177.1"/>
    </source>
</evidence>
<gene>
    <name evidence="1" type="ORF">GCM10011516_22250</name>
</gene>
<sequence>MNNTIDFHLSLKLEELLMNVKPVLANISKYEVENNEMFLAIALIGQSSKTTFTSSFVVYGPLI</sequence>
<proteinExistence type="predicted"/>
<name>A0A8H9KY29_9SPHI</name>
<dbReference type="Proteomes" id="UP000614460">
    <property type="component" value="Unassembled WGS sequence"/>
</dbReference>
<keyword evidence="2" id="KW-1185">Reference proteome</keyword>
<organism evidence="1 2">
    <name type="scientific">Sphingobacterium cellulitidis</name>
    <dbReference type="NCBI Taxonomy" id="1768011"/>
    <lineage>
        <taxon>Bacteria</taxon>
        <taxon>Pseudomonadati</taxon>
        <taxon>Bacteroidota</taxon>
        <taxon>Sphingobacteriia</taxon>
        <taxon>Sphingobacteriales</taxon>
        <taxon>Sphingobacteriaceae</taxon>
        <taxon>Sphingobacterium</taxon>
    </lineage>
</organism>
<reference evidence="1" key="2">
    <citation type="submission" date="2020-09" db="EMBL/GenBank/DDBJ databases">
        <authorList>
            <person name="Sun Q."/>
            <person name="Zhou Y."/>
        </authorList>
    </citation>
    <scope>NUCLEOTIDE SEQUENCE</scope>
    <source>
        <strain evidence="1">CGMCC 1.15966</strain>
    </source>
</reference>
<dbReference type="AlphaFoldDB" id="A0A8H9KY29"/>
<evidence type="ECO:0000313" key="2">
    <source>
        <dbReference type="Proteomes" id="UP000614460"/>
    </source>
</evidence>
<accession>A0A8H9KY29</accession>
<dbReference type="EMBL" id="BMKM01000005">
    <property type="protein sequence ID" value="GGE24177.1"/>
    <property type="molecule type" value="Genomic_DNA"/>
</dbReference>
<comment type="caution">
    <text evidence="1">The sequence shown here is derived from an EMBL/GenBank/DDBJ whole genome shotgun (WGS) entry which is preliminary data.</text>
</comment>
<protein>
    <submittedName>
        <fullName evidence="1">Uncharacterized protein</fullName>
    </submittedName>
</protein>